<feature type="compositionally biased region" description="Low complexity" evidence="8">
    <location>
        <begin position="193"/>
        <end position="204"/>
    </location>
</feature>
<reference evidence="13" key="1">
    <citation type="submission" date="2025-08" db="UniProtKB">
        <authorList>
            <consortium name="RefSeq"/>
        </authorList>
    </citation>
    <scope>IDENTIFICATION</scope>
    <source>
        <tissue evidence="13">Whole organism</tissue>
    </source>
</reference>
<evidence type="ECO:0000256" key="8">
    <source>
        <dbReference type="SAM" id="MobiDB-lite"/>
    </source>
</evidence>
<feature type="domain" description="DEAD-box RNA helicase Q" evidence="11">
    <location>
        <begin position="210"/>
        <end position="238"/>
    </location>
</feature>
<dbReference type="Gene3D" id="3.40.50.300">
    <property type="entry name" value="P-loop containing nucleotide triphosphate hydrolases"/>
    <property type="match status" value="3"/>
</dbReference>
<protein>
    <recommendedName>
        <fullName evidence="7">ATP-dependent RNA helicase</fullName>
        <ecNumber evidence="7">3.6.4.13</ecNumber>
    </recommendedName>
</protein>
<dbReference type="Pfam" id="PF00271">
    <property type="entry name" value="Helicase_C"/>
    <property type="match status" value="1"/>
</dbReference>
<feature type="compositionally biased region" description="Basic and acidic residues" evidence="8">
    <location>
        <begin position="1076"/>
        <end position="1096"/>
    </location>
</feature>
<feature type="compositionally biased region" description="Acidic residues" evidence="8">
    <location>
        <begin position="327"/>
        <end position="343"/>
    </location>
</feature>
<evidence type="ECO:0000256" key="3">
    <source>
        <dbReference type="ARBA" id="ARBA00022806"/>
    </source>
</evidence>
<dbReference type="InterPro" id="IPR001650">
    <property type="entry name" value="Helicase_C-like"/>
</dbReference>
<dbReference type="InterPro" id="IPR014001">
    <property type="entry name" value="Helicase_ATP-bd"/>
</dbReference>
<feature type="compositionally biased region" description="Acidic residues" evidence="8">
    <location>
        <begin position="488"/>
        <end position="499"/>
    </location>
</feature>
<proteinExistence type="inferred from homology"/>
<accession>A0A8B7PKT2</accession>
<feature type="compositionally biased region" description="Basic residues" evidence="8">
    <location>
        <begin position="1097"/>
        <end position="1119"/>
    </location>
</feature>
<feature type="region of interest" description="Disordered" evidence="8">
    <location>
        <begin position="1"/>
        <end position="39"/>
    </location>
</feature>
<keyword evidence="2 7" id="KW-0378">Hydrolase</keyword>
<dbReference type="GO" id="GO:0005524">
    <property type="term" value="F:ATP binding"/>
    <property type="evidence" value="ECO:0007669"/>
    <property type="project" value="UniProtKB-UniRule"/>
</dbReference>
<feature type="region of interest" description="Disordered" evidence="8">
    <location>
        <begin position="1075"/>
        <end position="1119"/>
    </location>
</feature>
<dbReference type="GeneID" id="108682176"/>
<dbReference type="GO" id="GO:0003724">
    <property type="term" value="F:RNA helicase activity"/>
    <property type="evidence" value="ECO:0007669"/>
    <property type="project" value="UniProtKB-EC"/>
</dbReference>
<dbReference type="GO" id="GO:0016787">
    <property type="term" value="F:hydrolase activity"/>
    <property type="evidence" value="ECO:0007669"/>
    <property type="project" value="UniProtKB-KW"/>
</dbReference>
<dbReference type="GO" id="GO:0003723">
    <property type="term" value="F:RNA binding"/>
    <property type="evidence" value="ECO:0007669"/>
    <property type="project" value="UniProtKB-UniRule"/>
</dbReference>
<dbReference type="RefSeq" id="XP_018026788.1">
    <property type="nucleotide sequence ID" value="XM_018171299.2"/>
</dbReference>
<evidence type="ECO:0000256" key="5">
    <source>
        <dbReference type="ARBA" id="ARBA00022884"/>
    </source>
</evidence>
<dbReference type="Pfam" id="PF00270">
    <property type="entry name" value="DEAD"/>
    <property type="match status" value="2"/>
</dbReference>
<dbReference type="InterPro" id="IPR014014">
    <property type="entry name" value="RNA_helicase_DEAD_Q_motif"/>
</dbReference>
<evidence type="ECO:0000313" key="13">
    <source>
        <dbReference type="RefSeq" id="XP_018026788.1"/>
    </source>
</evidence>
<gene>
    <name evidence="13" type="primary">LOC108682176</name>
</gene>
<keyword evidence="4 7" id="KW-0067">ATP-binding</keyword>
<evidence type="ECO:0000256" key="1">
    <source>
        <dbReference type="ARBA" id="ARBA00022741"/>
    </source>
</evidence>
<feature type="region of interest" description="Disordered" evidence="8">
    <location>
        <begin position="176"/>
        <end position="205"/>
    </location>
</feature>
<feature type="compositionally biased region" description="Basic and acidic residues" evidence="8">
    <location>
        <begin position="278"/>
        <end position="299"/>
    </location>
</feature>
<dbReference type="PANTHER" id="PTHR24031">
    <property type="entry name" value="RNA HELICASE"/>
    <property type="match status" value="1"/>
</dbReference>
<dbReference type="SUPFAM" id="SSF52540">
    <property type="entry name" value="P-loop containing nucleoside triphosphate hydrolases"/>
    <property type="match status" value="2"/>
</dbReference>
<evidence type="ECO:0000256" key="6">
    <source>
        <dbReference type="PROSITE-ProRule" id="PRU00552"/>
    </source>
</evidence>
<dbReference type="PROSITE" id="PS51192">
    <property type="entry name" value="HELICASE_ATP_BIND_1"/>
    <property type="match status" value="1"/>
</dbReference>
<feature type="compositionally biased region" description="Acidic residues" evidence="8">
    <location>
        <begin position="508"/>
        <end position="523"/>
    </location>
</feature>
<dbReference type="CDD" id="cd18787">
    <property type="entry name" value="SF2_C_DEAD"/>
    <property type="match status" value="1"/>
</dbReference>
<comment type="domain">
    <text evidence="7">The Q motif is unique to and characteristic of the DEAD box family of RNA helicases and controls ATP binding and hydrolysis.</text>
</comment>
<name>A0A8B7PKT2_HYAAZ</name>
<dbReference type="PROSITE" id="PS51195">
    <property type="entry name" value="Q_MOTIF"/>
    <property type="match status" value="1"/>
</dbReference>
<dbReference type="KEGG" id="hazt:108682176"/>
<feature type="compositionally biased region" description="Acidic residues" evidence="8">
    <location>
        <begin position="382"/>
        <end position="480"/>
    </location>
</feature>
<keyword evidence="12" id="KW-1185">Reference proteome</keyword>
<feature type="domain" description="Helicase ATP-binding" evidence="9">
    <location>
        <begin position="558"/>
        <end position="702"/>
    </location>
</feature>
<dbReference type="PROSITE" id="PS51194">
    <property type="entry name" value="HELICASE_CTER"/>
    <property type="match status" value="1"/>
</dbReference>
<feature type="domain" description="Helicase C-terminal" evidence="10">
    <location>
        <begin position="741"/>
        <end position="901"/>
    </location>
</feature>
<evidence type="ECO:0000259" key="10">
    <source>
        <dbReference type="PROSITE" id="PS51194"/>
    </source>
</evidence>
<feature type="compositionally biased region" description="Basic and acidic residues" evidence="8">
    <location>
        <begin position="1"/>
        <end position="10"/>
    </location>
</feature>
<sequence>MVKQRKESSNIKKKKRSNVASKSTKVAKSLPKTKGKSTRSELLAAKILAHKTKNEAIKLMQKPVKIDNREFTDLSLYEEVNELNVLGVDEESGAAYTEDWKKGSSSQGHNHKTLKSIKLVKPPEKLKKTTTKKLTNKHHHDLSADNEIESLLDPSDVTLKKKKAKKVPVVKSTYDKPAITNGKKPDTKDSGIDDISIGSSPASGRPVDVSAWDDLGIPEPLLDVISELGFSTPTQIQALSIPPAIRGGKDILGAAETGSGKTLAFGIPIIAGVHRDRLRRQEKQRQKDILSKLSEETQARKRKRAQAMDSDEEDELGFNSGNTNHESDDESEGANESGDEVEEYLFNGPDGVLDVDYSELEERRKDTKKRVCDQQNTKSADDSEDDSNTGEDDGITDEDDSNTGEDDGITDEDDSNTGEDDGITDEDDNSTDEDGNESDEEGGELSEAEATDDSDLDDEQEINSEEERESDSGNDLEINSDAEQSLQSDDDEDHEDEQNSDAASSDDLGSDDESDIEYDENDDGEDLKCVRVINNVKFPFEEIRKPKFVETSEEKLVRALILTPTRELAVQINRHLSPLCERMGVTSCVLVGGLDAYKQKRILRRTRPELVVATPGRLWELIHEGVDHLKELRGVRYLAIDEADRMIDKKNFEEVHKIVRLLGDGTAKNKASSNRQTFVFSATLTLVHQLPDRKLLKNKAKKKEVPDEKSNAKLQHLAKMVGMKPSAKILDVTRKHATAQNLTECRINCEREEKDEYLFYFLVRHPGRTIVFCNSIEATKRLKSLFTLLKCNAQELHASMHQKQRLRNLQQFSNSDKSLLITTDVSARGLDIKGVEHVVHYQVPFTAESYVHRSGRTARGSNSGLSLVFVEPKEVLRFRQICKTLGRTDVNDIPLFAVNEGLLEQVQERVQLATALEKLLHQIRRQDEDSKDQSELQEAGLNVSDDEMDQEDLYLLPSEQQRRIRSGGRKGEVKILQRRLNEALKAPLVGAMFSFRNPTSRTALAAGLGTDAGSIPSELIGVNRVDTLTEDPELSYIERYDYDHYGDHTSAAPNSKSSMLLKKHRKDMAKLTKKLLKPEESLKEMKARREERILEKNKRKLEKKREKRKKRRMSKKVSK</sequence>
<dbReference type="EC" id="3.6.4.13" evidence="7"/>
<evidence type="ECO:0000256" key="2">
    <source>
        <dbReference type="ARBA" id="ARBA00022801"/>
    </source>
</evidence>
<dbReference type="Proteomes" id="UP000694843">
    <property type="component" value="Unplaced"/>
</dbReference>
<evidence type="ECO:0000259" key="11">
    <source>
        <dbReference type="PROSITE" id="PS51195"/>
    </source>
</evidence>
<dbReference type="SMART" id="SM00490">
    <property type="entry name" value="HELICc"/>
    <property type="match status" value="1"/>
</dbReference>
<organism evidence="12 13">
    <name type="scientific">Hyalella azteca</name>
    <name type="common">Amphipod</name>
    <dbReference type="NCBI Taxonomy" id="294128"/>
    <lineage>
        <taxon>Eukaryota</taxon>
        <taxon>Metazoa</taxon>
        <taxon>Ecdysozoa</taxon>
        <taxon>Arthropoda</taxon>
        <taxon>Crustacea</taxon>
        <taxon>Multicrustacea</taxon>
        <taxon>Malacostraca</taxon>
        <taxon>Eumalacostraca</taxon>
        <taxon>Peracarida</taxon>
        <taxon>Amphipoda</taxon>
        <taxon>Senticaudata</taxon>
        <taxon>Talitrida</taxon>
        <taxon>Talitroidea</taxon>
        <taxon>Hyalellidae</taxon>
        <taxon>Hyalella</taxon>
    </lineage>
</organism>
<feature type="short sequence motif" description="Q motif" evidence="6">
    <location>
        <begin position="210"/>
        <end position="238"/>
    </location>
</feature>
<comment type="catalytic activity">
    <reaction evidence="7">
        <text>ATP + H2O = ADP + phosphate + H(+)</text>
        <dbReference type="Rhea" id="RHEA:13065"/>
        <dbReference type="ChEBI" id="CHEBI:15377"/>
        <dbReference type="ChEBI" id="CHEBI:15378"/>
        <dbReference type="ChEBI" id="CHEBI:30616"/>
        <dbReference type="ChEBI" id="CHEBI:43474"/>
        <dbReference type="ChEBI" id="CHEBI:456216"/>
        <dbReference type="EC" id="3.6.4.13"/>
    </reaction>
</comment>
<evidence type="ECO:0000256" key="4">
    <source>
        <dbReference type="ARBA" id="ARBA00022840"/>
    </source>
</evidence>
<dbReference type="AlphaFoldDB" id="A0A8B7PKT2"/>
<keyword evidence="3 7" id="KW-0347">Helicase</keyword>
<evidence type="ECO:0000313" key="12">
    <source>
        <dbReference type="Proteomes" id="UP000694843"/>
    </source>
</evidence>
<dbReference type="SMART" id="SM00487">
    <property type="entry name" value="DEXDc"/>
    <property type="match status" value="1"/>
</dbReference>
<dbReference type="InterPro" id="IPR027417">
    <property type="entry name" value="P-loop_NTPase"/>
</dbReference>
<evidence type="ECO:0000256" key="7">
    <source>
        <dbReference type="RuleBase" id="RU365068"/>
    </source>
</evidence>
<evidence type="ECO:0000259" key="9">
    <source>
        <dbReference type="PROSITE" id="PS51192"/>
    </source>
</evidence>
<keyword evidence="5 7" id="KW-0694">RNA-binding</keyword>
<comment type="function">
    <text evidence="7">RNA helicase.</text>
</comment>
<comment type="similarity">
    <text evidence="7">Belongs to the DEAD box helicase family.</text>
</comment>
<keyword evidence="1 7" id="KW-0547">Nucleotide-binding</keyword>
<feature type="compositionally biased region" description="Basic and acidic residues" evidence="8">
    <location>
        <begin position="360"/>
        <end position="372"/>
    </location>
</feature>
<dbReference type="InterPro" id="IPR011545">
    <property type="entry name" value="DEAD/DEAH_box_helicase_dom"/>
</dbReference>
<feature type="region of interest" description="Disordered" evidence="8">
    <location>
        <begin position="278"/>
        <end position="523"/>
    </location>
</feature>
<dbReference type="OrthoDB" id="4310724at2759"/>